<dbReference type="Proteomes" id="UP000199502">
    <property type="component" value="Unassembled WGS sequence"/>
</dbReference>
<name>A0A1G5BPE9_9RHOB</name>
<dbReference type="InterPro" id="IPR047200">
    <property type="entry name" value="MFS_YcaD-like"/>
</dbReference>
<feature type="transmembrane region" description="Helical" evidence="5">
    <location>
        <begin position="131"/>
        <end position="150"/>
    </location>
</feature>
<dbReference type="GO" id="GO:0005886">
    <property type="term" value="C:plasma membrane"/>
    <property type="evidence" value="ECO:0007669"/>
    <property type="project" value="TreeGrafter"/>
</dbReference>
<reference evidence="7 8" key="1">
    <citation type="submission" date="2016-10" db="EMBL/GenBank/DDBJ databases">
        <authorList>
            <person name="de Groot N.N."/>
        </authorList>
    </citation>
    <scope>NUCLEOTIDE SEQUENCE [LARGE SCALE GENOMIC DNA]</scope>
    <source>
        <strain evidence="7 8">CGMCC 1.8925</strain>
    </source>
</reference>
<feature type="transmembrane region" description="Helical" evidence="5">
    <location>
        <begin position="156"/>
        <end position="178"/>
    </location>
</feature>
<dbReference type="PANTHER" id="PTHR23521:SF3">
    <property type="entry name" value="MFS TRANSPORTER"/>
    <property type="match status" value="1"/>
</dbReference>
<feature type="transmembrane region" description="Helical" evidence="5">
    <location>
        <begin position="355"/>
        <end position="372"/>
    </location>
</feature>
<keyword evidence="8" id="KW-1185">Reference proteome</keyword>
<protein>
    <submittedName>
        <fullName evidence="7">Predicted arabinose efflux permease, MFS family</fullName>
    </submittedName>
</protein>
<dbReference type="InterPro" id="IPR020846">
    <property type="entry name" value="MFS_dom"/>
</dbReference>
<feature type="transmembrane region" description="Helical" evidence="5">
    <location>
        <begin position="290"/>
        <end position="311"/>
    </location>
</feature>
<evidence type="ECO:0000313" key="7">
    <source>
        <dbReference type="EMBL" id="SCX91976.1"/>
    </source>
</evidence>
<feature type="domain" description="Major facilitator superfamily (MFS) profile" evidence="6">
    <location>
        <begin position="199"/>
        <end position="420"/>
    </location>
</feature>
<feature type="transmembrane region" description="Helical" evidence="5">
    <location>
        <begin position="232"/>
        <end position="253"/>
    </location>
</feature>
<evidence type="ECO:0000259" key="6">
    <source>
        <dbReference type="PROSITE" id="PS50850"/>
    </source>
</evidence>
<accession>A0A1G5BPE9</accession>
<sequence length="420" mass="43812">MISVLRTTWPLLLGILLLMVGNGMQGTLLGIRGGIEGIPTFLMSIVMSAYYAGFLAGSLMVPGLIKNVGHVRVFAALGSLISAALVLFAVEPHWISWALLRLLIGFCFCGVYVTAESWLNAGSTNENRGQALSAYMIVQLLGIVAAQALLNVGDPAGFLLFIIPSVLVSLAFTPILLSAQPAPQFETIKRMSFRRLYQASPLGCVGIFLIGGVLAGLSAMSSVWGAMINLSVAQISMFVAAIYAGGLVLQYPIGWISDRYDRRKLVLILAGLGGLAALVVIAAQPGTVGLVIAGAIMGGVANPIYALLLAYTNDYLDQSDMAAASAGLLFIFGIGSMGGPIITGWLMGAIGPDGYWVYMGVLLMLLTGYAGWRATQRRALTPDEQGSYAVITPSATPVAVEAVLDEAQSDGSGQAGAATG</sequence>
<keyword evidence="4 5" id="KW-0472">Membrane</keyword>
<dbReference type="AlphaFoldDB" id="A0A1G5BPE9"/>
<dbReference type="CDD" id="cd17477">
    <property type="entry name" value="MFS_YcaD_like"/>
    <property type="match status" value="1"/>
</dbReference>
<dbReference type="GO" id="GO:0022857">
    <property type="term" value="F:transmembrane transporter activity"/>
    <property type="evidence" value="ECO:0007669"/>
    <property type="project" value="InterPro"/>
</dbReference>
<proteinExistence type="predicted"/>
<dbReference type="STRING" id="336292.SAMN05660710_00227"/>
<comment type="subcellular location">
    <subcellularLocation>
        <location evidence="1">Membrane</location>
    </subcellularLocation>
</comment>
<feature type="transmembrane region" description="Helical" evidence="5">
    <location>
        <begin position="265"/>
        <end position="284"/>
    </location>
</feature>
<evidence type="ECO:0000256" key="1">
    <source>
        <dbReference type="ARBA" id="ARBA00004370"/>
    </source>
</evidence>
<dbReference type="Pfam" id="PF00083">
    <property type="entry name" value="Sugar_tr"/>
    <property type="match status" value="1"/>
</dbReference>
<gene>
    <name evidence="7" type="ORF">SAMN05660710_00227</name>
</gene>
<feature type="transmembrane region" description="Helical" evidence="5">
    <location>
        <begin position="96"/>
        <end position="119"/>
    </location>
</feature>
<organism evidence="7 8">
    <name type="scientific">Paracoccus tibetensis</name>
    <dbReference type="NCBI Taxonomy" id="336292"/>
    <lineage>
        <taxon>Bacteria</taxon>
        <taxon>Pseudomonadati</taxon>
        <taxon>Pseudomonadota</taxon>
        <taxon>Alphaproteobacteria</taxon>
        <taxon>Rhodobacterales</taxon>
        <taxon>Paracoccaceae</taxon>
        <taxon>Paracoccus</taxon>
    </lineage>
</organism>
<dbReference type="SUPFAM" id="SSF103473">
    <property type="entry name" value="MFS general substrate transporter"/>
    <property type="match status" value="1"/>
</dbReference>
<dbReference type="Gene3D" id="1.20.1250.20">
    <property type="entry name" value="MFS general substrate transporter like domains"/>
    <property type="match status" value="2"/>
</dbReference>
<evidence type="ECO:0000256" key="5">
    <source>
        <dbReference type="SAM" id="Phobius"/>
    </source>
</evidence>
<dbReference type="OrthoDB" id="9810614at2"/>
<evidence type="ECO:0000256" key="3">
    <source>
        <dbReference type="ARBA" id="ARBA00022989"/>
    </source>
</evidence>
<dbReference type="PROSITE" id="PS50850">
    <property type="entry name" value="MFS"/>
    <property type="match status" value="1"/>
</dbReference>
<dbReference type="InterPro" id="IPR011701">
    <property type="entry name" value="MFS"/>
</dbReference>
<dbReference type="RefSeq" id="WP_090739676.1">
    <property type="nucleotide sequence ID" value="NZ_FMVT01000001.1"/>
</dbReference>
<dbReference type="Pfam" id="PF07690">
    <property type="entry name" value="MFS_1"/>
    <property type="match status" value="1"/>
</dbReference>
<dbReference type="InterPro" id="IPR005828">
    <property type="entry name" value="MFS_sugar_transport-like"/>
</dbReference>
<keyword evidence="3 5" id="KW-1133">Transmembrane helix</keyword>
<dbReference type="EMBL" id="FMVT01000001">
    <property type="protein sequence ID" value="SCX91976.1"/>
    <property type="molecule type" value="Genomic_DNA"/>
</dbReference>
<feature type="transmembrane region" description="Helical" evidence="5">
    <location>
        <begin position="323"/>
        <end position="343"/>
    </location>
</feature>
<evidence type="ECO:0000256" key="4">
    <source>
        <dbReference type="ARBA" id="ARBA00023136"/>
    </source>
</evidence>
<feature type="transmembrane region" description="Helical" evidence="5">
    <location>
        <begin position="73"/>
        <end position="90"/>
    </location>
</feature>
<keyword evidence="2 5" id="KW-0812">Transmembrane</keyword>
<dbReference type="PANTHER" id="PTHR23521">
    <property type="entry name" value="TRANSPORTER MFS SUPERFAMILY"/>
    <property type="match status" value="1"/>
</dbReference>
<evidence type="ECO:0000313" key="8">
    <source>
        <dbReference type="Proteomes" id="UP000199502"/>
    </source>
</evidence>
<feature type="transmembrane region" description="Helical" evidence="5">
    <location>
        <begin position="199"/>
        <end position="220"/>
    </location>
</feature>
<feature type="transmembrane region" description="Helical" evidence="5">
    <location>
        <begin position="40"/>
        <end position="61"/>
    </location>
</feature>
<evidence type="ECO:0000256" key="2">
    <source>
        <dbReference type="ARBA" id="ARBA00022692"/>
    </source>
</evidence>
<dbReference type="InterPro" id="IPR036259">
    <property type="entry name" value="MFS_trans_sf"/>
</dbReference>